<accession>A0A0G4HDT0</accession>
<proteinExistence type="predicted"/>
<sequence length="329" mass="36687">MWKFTRALLFSCIPLVLSLDEHEELIQQFLVSKWHQERKSSDKALETDLKGKSEQEILEEMADNVGVVVSNAQTSVPIPVDSVAVSFLPSADRSVRLDSTGAVTAFFSFSRTEPLTDLGTKFRKALKLPVDKPVLEESDHPSCLLDPDHGEMSVQDVVKKCIEADKVDAAGVSTIVSWFEGVAWRDVSENPLNKPSLPFWDGWPWENQALIRRGLMKGIGRKNIEAEELDPAVEIPEEVKHLIVPVWSKEGGAAFGSKEGLVSALSSLMEDTAKFVKEQMMEFEDEDGSILDAQDALINDGIEELQQTEGWSIFEAIYNSKTKVKHEEL</sequence>
<feature type="chain" id="PRO_5005191864" evidence="1">
    <location>
        <begin position="19"/>
        <end position="329"/>
    </location>
</feature>
<gene>
    <name evidence="2" type="ORF">Cvel_6472</name>
</gene>
<reference evidence="2" key="1">
    <citation type="submission" date="2014-11" db="EMBL/GenBank/DDBJ databases">
        <authorList>
            <person name="Otto D Thomas"/>
            <person name="Naeem Raeece"/>
        </authorList>
    </citation>
    <scope>NUCLEOTIDE SEQUENCE</scope>
</reference>
<keyword evidence="1" id="KW-0732">Signal</keyword>
<evidence type="ECO:0000313" key="2">
    <source>
        <dbReference type="EMBL" id="CEM42184.1"/>
    </source>
</evidence>
<dbReference type="EMBL" id="CDMZ01002397">
    <property type="protein sequence ID" value="CEM42184.1"/>
    <property type="molecule type" value="Genomic_DNA"/>
</dbReference>
<protein>
    <submittedName>
        <fullName evidence="2">Uncharacterized protein</fullName>
    </submittedName>
</protein>
<dbReference type="VEuPathDB" id="CryptoDB:Cvel_6472"/>
<feature type="signal peptide" evidence="1">
    <location>
        <begin position="1"/>
        <end position="18"/>
    </location>
</feature>
<evidence type="ECO:0000256" key="1">
    <source>
        <dbReference type="SAM" id="SignalP"/>
    </source>
</evidence>
<name>A0A0G4HDT0_9ALVE</name>
<organism evidence="2">
    <name type="scientific">Chromera velia CCMP2878</name>
    <dbReference type="NCBI Taxonomy" id="1169474"/>
    <lineage>
        <taxon>Eukaryota</taxon>
        <taxon>Sar</taxon>
        <taxon>Alveolata</taxon>
        <taxon>Colpodellida</taxon>
        <taxon>Chromeraceae</taxon>
        <taxon>Chromera</taxon>
    </lineage>
</organism>
<dbReference type="AlphaFoldDB" id="A0A0G4HDT0"/>